<keyword evidence="3" id="KW-0732">Signal</keyword>
<feature type="transmembrane region" description="Helical" evidence="2">
    <location>
        <begin position="3077"/>
        <end position="3097"/>
    </location>
</feature>
<keyword evidence="6" id="KW-1185">Reference proteome</keyword>
<feature type="region of interest" description="Disordered" evidence="1">
    <location>
        <begin position="1276"/>
        <end position="1300"/>
    </location>
</feature>
<gene>
    <name evidence="5" type="ORF">GCM10023216_00210</name>
</gene>
<feature type="signal peptide" evidence="3">
    <location>
        <begin position="1"/>
        <end position="18"/>
    </location>
</feature>
<proteinExistence type="predicted"/>
<evidence type="ECO:0000259" key="4">
    <source>
        <dbReference type="Pfam" id="PF19407"/>
    </source>
</evidence>
<feature type="compositionally biased region" description="Polar residues" evidence="1">
    <location>
        <begin position="359"/>
        <end position="373"/>
    </location>
</feature>
<feature type="region of interest" description="Disordered" evidence="1">
    <location>
        <begin position="646"/>
        <end position="673"/>
    </location>
</feature>
<sequence length="3102" mass="319304">MFALTLPLVAVPATTASAASWQVGKAELTSGPYQPGETVTWVVTISCSDPNADPCVPTTLTDPLPEYVDLVSASIQNEAGATGGSLVADEDSDTVTYSADSVNNGGQVQILVTAQITDDIPYAMSGETITNTATVVSDNAPEQSASDDIVPEVPLSLDSMTTKSIDPDGAIAAPGTPATVTLGSTNASNDPVDSLVITEPTAGTDPNPFTYLGFTGWGAVSWPDGATGAEVTFTCAGGTTENASTTDVDTLPDPPAGCEVEGFTIEFTGTIEIGASASIPFDVEQTDAVTTLEDATTVTDETASYVTHGDDQSDPEPASDTYVITPPNNSVAPSKSFDPDVVSAGDPTTVTLGAVNEGDPTTSLSITEPSPGTDSPFEGDAPLTFTGWGADTDGDGIGDGAVQWPANADAASVTYTCADASTPTVDATAVGTLPEPPAGCDVVGFTVEFTGDIVTGAEASLPFTADTDPDQETDDVVHSNEITATIPNDSETASDDLTTLTDRLATETTKSISPSTIPALPGQTVVVGLPTQLLPFGPDGSTTNADQIVVQDPTDTGDPGEFWDNFSASSVRSTDVPAGTELTINYWNGSEWVEAPDCGSPVQGAATVNCALPDDAQGVQFVYDDTTGNGIPPGTSVSPNFVASYDGPQDRDDPIANCGASSAESGTVAPTDPAEACTSVDPFPVPTNPGELDFIDKQFLAPEGQDGTPYSVRARTQDEITAQITWSTNGFEGVDPMVISDIADPIAADDPAIEGSFYDAFDLVKITVDDPLLQYDQVESVELFIDGAWVEASGDPCPCDGSFPGYTLTDAESAAATSARLTYTESPTRAEFPADPTIPAAGEGVARSTQGDGRHVDLTFRLRDDRRSGGPALGREQGEIYNTADPGLVNDTARGTATFQGTERTDVDDDDVLILDQPINVGITKNWAAGPLSVPPEGTPYDDFPTTVVTVTASNNSVARVDELRIAEPSTANAANVVEPETGEGTNPFDAFTLTDIIAIDPPDGTEDTVVALTRWDGAAWTTVEYTEGEAEGLVAADLTDVVGVEVTFDGRIASSELGDNEGVLEMRLKLRELDRYTGNRVEVDHDPNPVPNSAGAEVSDPGGTTAQTPQAWNTDDMELLDAEISMVQTKSFTPASVVEPGSDAEDNPTSVLEITGQPTGPSRAVEMLLTDVDGSFWNQYDLVDLADTTFRAPIDQVQIDACTGGAYDAASDTFADCTWTEGTPSDAFALPAGVDPADVVGLRFSFTKADGTIWENPSNPTQVVHLTVQVRDTLRSDPGTLVPTDLEANDPAPGEEAPGVATNDVAATVTGADLVFNPDDPQNPIPVSSEADATGTITYEHAENGVQVVKDFDTDISGGTKPPGAPFSMNITVTNVGNRPIVDPVITDPMPTQADGPDLRLADVAEPYSYALTEPAEPPPGQPNGPQMPTDPSEVTVDRSGNITNLEWTFPEGTVLEVGQTYTITVQVIFRTTLEANTLVENTAGVTGDRPWDVCQTLSGQDGSVVDGRLDEQTGACEADADVTPIPSGVLAESKLVRATSNEYPLGLIVDPDQPGSVTPEECSPNAAGFYAYPCTPVVPPGENETWRIRVDNVGNLPMDKVVIYDRLPTPGDTASDPTSSSERGSQWSPVLTNDPPPTVVNAPAGSTTTFYYTTTDDYCPADLTDPLNEPTCSDDPAAGGWAELTADTTDEVYEEIVALKAVIEMADGNLFRPGAFLALEGTSTTPPEAPEAGDEAIAFNSAATSGVVVTPSGSRISSLSTEGTKVGVATATGPLEVNKLVAGPAADLAPDSFEMTVTCTAAVGSWLETELDPISITVTPGTPTLVEDLPFGSECTLTEDASGGQSELVVDTVTIASQDPDDPTTILATNYYNVSTIELSKEVVTDAVDQDGEPIGFGPFEVEVECTFLGETVLADGYTESPMVVEIVDGETVELTDLPVNSECTVTETGTGNASSTTVTVRHGLQQPEVFEGTVGNLDLVGDLVSIPRNAVTVTNVYDVGALHLIKDVTGSGADDFGDGPFVFDVTCTYDDDGDGGADPRTVWADTVSLGGGDPLEVTIENIPTGAVCEVVETDDGGATDSSLDPVDGTVTIGDQQGVEVTATNEFDLGTVQVDKELAGLGALYGPGPFEVSIECTYQGDPLEIPGGAVRTLNPGDPVLYEGLPVGSECTVTETGTFGATSTSMSVDGGDAVDGTSVDVVVPPATDGEPTAVEVLATNTFTTAPLAITKVVDGDGAAFAPAMPDLPERPAVPDPPYTPEVVEAFLDELEAYLAEVPFEEFPYQASLACTFDEDGDPGTPALDVPIPGGETRRFGPGFPALYFGLPLGAECTVTETDIGGATDVAIEPVPVEIVETQGPLTPIEATVANTYDVGRFTVEKVVDGDGAELWGAGPFEVSAACTFLGEEIDVPGGATRPVAPGEPAVFDDLPVGAVCTVSESDDGSATDVTISSAVEDGTPGQVVVPEAGDTSVGLTVTNTFDLGEVVVEKAVDGDGGEAWGAGPFDVELACTFNGSEIEIPGGAVQTVERGGSVTYTDLPVGAECSVTEPDDGSATATSISPDSVTVGHLDEDPVTFTVTNTFDLGSVEVDKELAGLGALYGPGPFEVTLECTFNGEQIEIPGGAVRVLVPDETVVYAGLPVGAECTVTETDTFGASSVEVAVDGGDPVEFGDGETPSADVVVPGNDGDGPTSVQVSVTNVFDTAPLVIRKTVDGDAAQFAPAMPELPGLPELPAGPIGVDELEEFLAEVEEFLAQVPFEEFPYQVSLACTYDTGTSVVDVPIPGGATRAFGPGFPGLYFGLPDGAECTVTEPEAGGATSVAFDPETVVVDGQASVLEPIEAVVTNTYDAGTIQVDKVVDGAAGQFGVGPFEVSLACTFEGQDIEIPGGAVRSLTPGEPVLYEGLPVDAECVVTETDAAGATSSSVSTAVDGGEPGQAVVSAADADPALVTVTNTFDAGAIIVDKEVVFTGASSDVGPFEVTLVCTFQGERIEIPGGAVRELSPGDPVTYDGLPAGADCVVTESDDGGAVSSEVSSVDGGEPGAVTIAAGGLASVTVTNTFDAPPPGPLPRTGADVVAWIGVALLLLLSGAALLAVRRRTA</sequence>
<feature type="region of interest" description="Disordered" evidence="1">
    <location>
        <begin position="1609"/>
        <end position="1646"/>
    </location>
</feature>
<feature type="chain" id="PRO_5047241260" description="DUF5979 domain-containing protein" evidence="3">
    <location>
        <begin position="19"/>
        <end position="3102"/>
    </location>
</feature>
<dbReference type="InterPro" id="IPR046022">
    <property type="entry name" value="DUF5979"/>
</dbReference>
<dbReference type="EMBL" id="BAABID010000001">
    <property type="protein sequence ID" value="GAA4716371.1"/>
    <property type="molecule type" value="Genomic_DNA"/>
</dbReference>
<feature type="domain" description="DUF5979" evidence="4">
    <location>
        <begin position="2284"/>
        <end position="2374"/>
    </location>
</feature>
<dbReference type="Proteomes" id="UP001500956">
    <property type="component" value="Unassembled WGS sequence"/>
</dbReference>
<feature type="domain" description="DUF5979" evidence="4">
    <location>
        <begin position="2487"/>
        <end position="2585"/>
    </location>
</feature>
<evidence type="ECO:0000256" key="3">
    <source>
        <dbReference type="SAM" id="SignalP"/>
    </source>
</evidence>
<feature type="region of interest" description="Disordered" evidence="1">
    <location>
        <begin position="353"/>
        <end position="376"/>
    </location>
</feature>
<reference evidence="6" key="1">
    <citation type="journal article" date="2019" name="Int. J. Syst. Evol. Microbiol.">
        <title>The Global Catalogue of Microorganisms (GCM) 10K type strain sequencing project: providing services to taxonomists for standard genome sequencing and annotation.</title>
        <authorList>
            <consortium name="The Broad Institute Genomics Platform"/>
            <consortium name="The Broad Institute Genome Sequencing Center for Infectious Disease"/>
            <person name="Wu L."/>
            <person name="Ma J."/>
        </authorList>
    </citation>
    <scope>NUCLEOTIDE SEQUENCE [LARGE SCALE GENOMIC DNA]</scope>
    <source>
        <strain evidence="6">JCM 18063</strain>
    </source>
</reference>
<feature type="domain" description="DUF5979" evidence="4">
    <location>
        <begin position="2964"/>
        <end position="3063"/>
    </location>
</feature>
<protein>
    <recommendedName>
        <fullName evidence="4">DUF5979 domain-containing protein</fullName>
    </recommendedName>
</protein>
<feature type="domain" description="DUF5979" evidence="4">
    <location>
        <begin position="2378"/>
        <end position="2483"/>
    </location>
</feature>
<keyword evidence="2" id="KW-0472">Membrane</keyword>
<feature type="domain" description="DUF5979" evidence="4">
    <location>
        <begin position="2854"/>
        <end position="2958"/>
    </location>
</feature>
<evidence type="ECO:0000313" key="6">
    <source>
        <dbReference type="Proteomes" id="UP001500956"/>
    </source>
</evidence>
<comment type="caution">
    <text evidence="5">The sequence shown here is derived from an EMBL/GenBank/DDBJ whole genome shotgun (WGS) entry which is preliminary data.</text>
</comment>
<feature type="domain" description="DUF5979" evidence="4">
    <location>
        <begin position="2589"/>
        <end position="2703"/>
    </location>
</feature>
<accession>A0ABP8XVT1</accession>
<feature type="compositionally biased region" description="Polar residues" evidence="1">
    <location>
        <begin position="1103"/>
        <end position="1112"/>
    </location>
</feature>
<feature type="domain" description="DUF5979" evidence="4">
    <location>
        <begin position="1880"/>
        <end position="2001"/>
    </location>
</feature>
<feature type="compositionally biased region" description="Polar residues" evidence="1">
    <location>
        <begin position="1617"/>
        <end position="1633"/>
    </location>
</feature>
<feature type="region of interest" description="Disordered" evidence="1">
    <location>
        <begin position="1081"/>
        <end position="1112"/>
    </location>
</feature>
<feature type="region of interest" description="Disordered" evidence="1">
    <location>
        <begin position="1413"/>
        <end position="1439"/>
    </location>
</feature>
<name>A0ABP8XVT1_9MICO</name>
<dbReference type="RefSeq" id="WP_172153532.1">
    <property type="nucleotide sequence ID" value="NZ_BAABID010000001.1"/>
</dbReference>
<dbReference type="Gene3D" id="2.60.40.740">
    <property type="match status" value="1"/>
</dbReference>
<feature type="domain" description="DUF5979" evidence="4">
    <location>
        <begin position="2764"/>
        <end position="2850"/>
    </location>
</feature>
<feature type="region of interest" description="Disordered" evidence="1">
    <location>
        <begin position="865"/>
        <end position="887"/>
    </location>
</feature>
<feature type="domain" description="DUF5979" evidence="4">
    <location>
        <begin position="1777"/>
        <end position="1874"/>
    </location>
</feature>
<keyword evidence="2" id="KW-0812">Transmembrane</keyword>
<feature type="region of interest" description="Disordered" evidence="1">
    <location>
        <begin position="300"/>
        <end position="336"/>
    </location>
</feature>
<feature type="domain" description="DUF5979" evidence="4">
    <location>
        <begin position="2008"/>
        <end position="2110"/>
    </location>
</feature>
<keyword evidence="2" id="KW-1133">Transmembrane helix</keyword>
<organism evidence="5 6">
    <name type="scientific">Isoptericola chiayiensis</name>
    <dbReference type="NCBI Taxonomy" id="579446"/>
    <lineage>
        <taxon>Bacteria</taxon>
        <taxon>Bacillati</taxon>
        <taxon>Actinomycetota</taxon>
        <taxon>Actinomycetes</taxon>
        <taxon>Micrococcales</taxon>
        <taxon>Promicromonosporaceae</taxon>
        <taxon>Isoptericola</taxon>
    </lineage>
</organism>
<feature type="domain" description="DUF5979" evidence="4">
    <location>
        <begin position="2114"/>
        <end position="2224"/>
    </location>
</feature>
<evidence type="ECO:0000313" key="5">
    <source>
        <dbReference type="EMBL" id="GAA4716371.1"/>
    </source>
</evidence>
<dbReference type="Pfam" id="PF19407">
    <property type="entry name" value="DUF5979"/>
    <property type="match status" value="11"/>
</dbReference>
<evidence type="ECO:0000256" key="2">
    <source>
        <dbReference type="SAM" id="Phobius"/>
    </source>
</evidence>
<dbReference type="Gene3D" id="2.60.40.1140">
    <property type="entry name" value="Collagen-binding surface protein Cna, B-type domain"/>
    <property type="match status" value="3"/>
</dbReference>
<evidence type="ECO:0000256" key="1">
    <source>
        <dbReference type="SAM" id="MobiDB-lite"/>
    </source>
</evidence>